<proteinExistence type="predicted"/>
<reference evidence="1" key="1">
    <citation type="submission" date="2019-08" db="EMBL/GenBank/DDBJ databases">
        <authorList>
            <person name="Kucharzyk K."/>
            <person name="Murdoch R.W."/>
            <person name="Higgins S."/>
            <person name="Loffler F."/>
        </authorList>
    </citation>
    <scope>NUCLEOTIDE SEQUENCE</scope>
</reference>
<dbReference type="InterPro" id="IPR047907">
    <property type="entry name" value="CD1375-like"/>
</dbReference>
<sequence length="50" mass="5670">MAKIYADLLIAGRKTWNDIPLRIKDSVNVVLNQYVTEGKISSAKYQEITT</sequence>
<dbReference type="NCBIfam" id="NF040910">
    <property type="entry name" value="CD1375_fam"/>
    <property type="match status" value="1"/>
</dbReference>
<name>A0A645FCN4_9ZZZZ</name>
<protein>
    <submittedName>
        <fullName evidence="1">Uncharacterized protein</fullName>
    </submittedName>
</protein>
<dbReference type="EMBL" id="VSSQ01058427">
    <property type="protein sequence ID" value="MPN12135.1"/>
    <property type="molecule type" value="Genomic_DNA"/>
</dbReference>
<gene>
    <name evidence="1" type="ORF">SDC9_159447</name>
</gene>
<comment type="caution">
    <text evidence="1">The sequence shown here is derived from an EMBL/GenBank/DDBJ whole genome shotgun (WGS) entry which is preliminary data.</text>
</comment>
<dbReference type="AlphaFoldDB" id="A0A645FCN4"/>
<evidence type="ECO:0000313" key="1">
    <source>
        <dbReference type="EMBL" id="MPN12135.1"/>
    </source>
</evidence>
<organism evidence="1">
    <name type="scientific">bioreactor metagenome</name>
    <dbReference type="NCBI Taxonomy" id="1076179"/>
    <lineage>
        <taxon>unclassified sequences</taxon>
        <taxon>metagenomes</taxon>
        <taxon>ecological metagenomes</taxon>
    </lineage>
</organism>
<accession>A0A645FCN4</accession>